<dbReference type="Proteomes" id="UP001194746">
    <property type="component" value="Unassembled WGS sequence"/>
</dbReference>
<sequence length="173" mass="17895">MLILALVAAFLGPSALATTLSTPSTLNITVIGASNNHSVLECWALEPGFSESATPGISGNSVIGLGQGSGAVDFALIAEHADGGLHNAPAMQWVTFLSGSAHITLPDSEDEAWVSGGKYGTILALDTQDVSAEGHYTEYPSDEVTVAITVPIAAVPGHRVLYQGPCRDTEQDY</sequence>
<organism evidence="2 3">
    <name type="scientific">Aspergillus nanangensis</name>
    <dbReference type="NCBI Taxonomy" id="2582783"/>
    <lineage>
        <taxon>Eukaryota</taxon>
        <taxon>Fungi</taxon>
        <taxon>Dikarya</taxon>
        <taxon>Ascomycota</taxon>
        <taxon>Pezizomycotina</taxon>
        <taxon>Eurotiomycetes</taxon>
        <taxon>Eurotiomycetidae</taxon>
        <taxon>Eurotiales</taxon>
        <taxon>Aspergillaceae</taxon>
        <taxon>Aspergillus</taxon>
        <taxon>Aspergillus subgen. Circumdati</taxon>
    </lineage>
</organism>
<feature type="chain" id="PRO_5042024391" description="Small secreted protein" evidence="1">
    <location>
        <begin position="18"/>
        <end position="173"/>
    </location>
</feature>
<accession>A0AAD4CKI2</accession>
<gene>
    <name evidence="2" type="ORF">FE257_009257</name>
</gene>
<keyword evidence="3" id="KW-1185">Reference proteome</keyword>
<evidence type="ECO:0000256" key="1">
    <source>
        <dbReference type="SAM" id="SignalP"/>
    </source>
</evidence>
<feature type="signal peptide" evidence="1">
    <location>
        <begin position="1"/>
        <end position="17"/>
    </location>
</feature>
<evidence type="ECO:0000313" key="3">
    <source>
        <dbReference type="Proteomes" id="UP001194746"/>
    </source>
</evidence>
<reference evidence="2" key="2">
    <citation type="submission" date="2020-02" db="EMBL/GenBank/DDBJ databases">
        <authorList>
            <person name="Gilchrist C.L.M."/>
            <person name="Chooi Y.-H."/>
        </authorList>
    </citation>
    <scope>NUCLEOTIDE SEQUENCE</scope>
    <source>
        <strain evidence="2">MST-FP2251</strain>
    </source>
</reference>
<name>A0AAD4CKI2_ASPNN</name>
<reference evidence="2" key="1">
    <citation type="journal article" date="2019" name="Beilstein J. Org. Chem.">
        <title>Nanangenines: drimane sesquiterpenoids as the dominant metabolite cohort of a novel Australian fungus, Aspergillus nanangensis.</title>
        <authorList>
            <person name="Lacey H.J."/>
            <person name="Gilchrist C.L.M."/>
            <person name="Crombie A."/>
            <person name="Kalaitzis J.A."/>
            <person name="Vuong D."/>
            <person name="Rutledge P.J."/>
            <person name="Turner P."/>
            <person name="Pitt J.I."/>
            <person name="Lacey E."/>
            <person name="Chooi Y.H."/>
            <person name="Piggott A.M."/>
        </authorList>
    </citation>
    <scope>NUCLEOTIDE SEQUENCE</scope>
    <source>
        <strain evidence="2">MST-FP2251</strain>
    </source>
</reference>
<keyword evidence="1" id="KW-0732">Signal</keyword>
<dbReference type="EMBL" id="VCAU01000051">
    <property type="protein sequence ID" value="KAF9888121.1"/>
    <property type="molecule type" value="Genomic_DNA"/>
</dbReference>
<protein>
    <recommendedName>
        <fullName evidence="4">Small secreted protein</fullName>
    </recommendedName>
</protein>
<comment type="caution">
    <text evidence="2">The sequence shown here is derived from an EMBL/GenBank/DDBJ whole genome shotgun (WGS) entry which is preliminary data.</text>
</comment>
<evidence type="ECO:0000313" key="2">
    <source>
        <dbReference type="EMBL" id="KAF9888121.1"/>
    </source>
</evidence>
<evidence type="ECO:0008006" key="4">
    <source>
        <dbReference type="Google" id="ProtNLM"/>
    </source>
</evidence>
<proteinExistence type="predicted"/>
<dbReference type="AlphaFoldDB" id="A0AAD4CKI2"/>